<evidence type="ECO:0000313" key="2">
    <source>
        <dbReference type="EMBL" id="CAB5225910.1"/>
    </source>
</evidence>
<dbReference type="EMBL" id="LR798359">
    <property type="protein sequence ID" value="CAB5225910.1"/>
    <property type="molecule type" value="Genomic_DNA"/>
</dbReference>
<organism evidence="1">
    <name type="scientific">uncultured Caudovirales phage</name>
    <dbReference type="NCBI Taxonomy" id="2100421"/>
    <lineage>
        <taxon>Viruses</taxon>
        <taxon>Duplodnaviria</taxon>
        <taxon>Heunggongvirae</taxon>
        <taxon>Uroviricota</taxon>
        <taxon>Caudoviricetes</taxon>
        <taxon>Peduoviridae</taxon>
        <taxon>Maltschvirus</taxon>
        <taxon>Maltschvirus maltsch</taxon>
    </lineage>
</organism>
<evidence type="ECO:0000313" key="1">
    <source>
        <dbReference type="EMBL" id="CAB4153562.1"/>
    </source>
</evidence>
<sequence length="118" mass="13973">MTQPWDPGFDWCIASWWISMNQCHPFNIRLAAGGRDPMLDWLHQTTEDVIWYYALDDWQEDDFVNRLWLAQHSHMVNCVHVVTALYLTSMVSDDILHDQEIPGVWLVRVQKTCKLLEN</sequence>
<gene>
    <name evidence="1" type="ORF">UFOVP640_7</name>
    <name evidence="2" type="ORF">UFOVP759_11</name>
</gene>
<reference evidence="1" key="1">
    <citation type="submission" date="2020-04" db="EMBL/GenBank/DDBJ databases">
        <authorList>
            <person name="Chiriac C."/>
            <person name="Salcher M."/>
            <person name="Ghai R."/>
            <person name="Kavagutti S V."/>
        </authorList>
    </citation>
    <scope>NUCLEOTIDE SEQUENCE</scope>
</reference>
<protein>
    <submittedName>
        <fullName evidence="1">Uncharacterized protein</fullName>
    </submittedName>
</protein>
<name>A0A6J5N485_9CAUD</name>
<proteinExistence type="predicted"/>
<dbReference type="EMBL" id="LR796599">
    <property type="protein sequence ID" value="CAB4153562.1"/>
    <property type="molecule type" value="Genomic_DNA"/>
</dbReference>
<accession>A0A6J5N485</accession>